<dbReference type="RefSeq" id="WP_004398611.1">
    <property type="nucleotide sequence ID" value="NZ_AP024621.1"/>
</dbReference>
<proteinExistence type="predicted"/>
<protein>
    <submittedName>
        <fullName evidence="2">DUF2584 domain-containing protein</fullName>
    </submittedName>
</protein>
<dbReference type="Proteomes" id="UP000076442">
    <property type="component" value="Unassembled WGS sequence"/>
</dbReference>
<evidence type="ECO:0000313" key="3">
    <source>
        <dbReference type="Proteomes" id="UP000076442"/>
    </source>
</evidence>
<dbReference type="SUPFAM" id="SSF88697">
    <property type="entry name" value="PUA domain-like"/>
    <property type="match status" value="1"/>
</dbReference>
<sequence length="80" mass="9267">MGMPVEFNTLIVTKGKEVRIDENIFTLEKDGYRVYPMEIPMDVRKTKFGEKSGTAEVQKLQWEEGRTIITYKLTSLHSVN</sequence>
<dbReference type="InterPro" id="IPR015947">
    <property type="entry name" value="PUA-like_sf"/>
</dbReference>
<dbReference type="EMBL" id="JAGFPW010000028">
    <property type="protein sequence ID" value="MBO3796597.1"/>
    <property type="molecule type" value="Genomic_DNA"/>
</dbReference>
<evidence type="ECO:0000313" key="1">
    <source>
        <dbReference type="EMBL" id="KZD92029.1"/>
    </source>
</evidence>
<dbReference type="AlphaFoldDB" id="A0A063XCB3"/>
<evidence type="ECO:0000313" key="4">
    <source>
        <dbReference type="Proteomes" id="UP000665181"/>
    </source>
</evidence>
<dbReference type="Proteomes" id="UP000665181">
    <property type="component" value="Unassembled WGS sequence"/>
</dbReference>
<organism evidence="2 4">
    <name type="scientific">Bacillus subtilis</name>
    <dbReference type="NCBI Taxonomy" id="1423"/>
    <lineage>
        <taxon>Bacteria</taxon>
        <taxon>Bacillati</taxon>
        <taxon>Bacillota</taxon>
        <taxon>Bacilli</taxon>
        <taxon>Bacillales</taxon>
        <taxon>Bacillaceae</taxon>
        <taxon>Bacillus</taxon>
    </lineage>
</organism>
<gene>
    <name evidence="1" type="ORF">B4122_1934</name>
    <name evidence="2" type="ORF">J5227_20360</name>
</gene>
<dbReference type="Pfam" id="PF10763">
    <property type="entry name" value="DUF2584"/>
    <property type="match status" value="1"/>
</dbReference>
<dbReference type="EMBL" id="LJZV01000011">
    <property type="protein sequence ID" value="KZD92029.1"/>
    <property type="molecule type" value="Genomic_DNA"/>
</dbReference>
<dbReference type="InterPro" id="IPR019699">
    <property type="entry name" value="DUF2584"/>
</dbReference>
<accession>A0A063XCB3</accession>
<dbReference type="Gene3D" id="2.40.240.20">
    <property type="entry name" value="Hypothetical PUA domain-like, domain 1"/>
    <property type="match status" value="1"/>
</dbReference>
<name>A0A063XCB3_BACIU</name>
<evidence type="ECO:0000313" key="2">
    <source>
        <dbReference type="EMBL" id="MBO3796597.1"/>
    </source>
</evidence>
<reference evidence="1 3" key="1">
    <citation type="submission" date="2015-09" db="EMBL/GenBank/DDBJ databases">
        <title>Spore heat resistance.</title>
        <authorList>
            <person name="Boekhorst J."/>
            <person name="Berendsen E.M."/>
            <person name="Wells-Bennik M.H."/>
            <person name="Kuipers O.P."/>
        </authorList>
    </citation>
    <scope>NUCLEOTIDE SEQUENCE [LARGE SCALE GENOMIC DNA]</scope>
    <source>
        <strain evidence="1 3">B4122</strain>
    </source>
</reference>
<reference evidence="2" key="2">
    <citation type="submission" date="2021-03" db="EMBL/GenBank/DDBJ databases">
        <title>Isolation of Bacillus subtilis from fermented food sample.</title>
        <authorList>
            <person name="Lakshmanan V."/>
            <person name="Athira K."/>
            <person name="Rajagopal K."/>
        </authorList>
    </citation>
    <scope>NUCLEOTIDE SEQUENCE</scope>
    <source>
        <strain evidence="2">S1</strain>
    </source>
</reference>
<dbReference type="SMR" id="A0A063XCB3"/>
<comment type="caution">
    <text evidence="2">The sequence shown here is derived from an EMBL/GenBank/DDBJ whole genome shotgun (WGS) entry which is preliminary data.</text>
</comment>